<dbReference type="PROSITE" id="PS51987">
    <property type="entry name" value="GS_CATALYTIC"/>
    <property type="match status" value="1"/>
</dbReference>
<dbReference type="Pfam" id="PF03951">
    <property type="entry name" value="Gln-synt_N"/>
    <property type="match status" value="1"/>
</dbReference>
<feature type="binding site" evidence="13">
    <location>
        <position position="325"/>
    </location>
    <ligand>
        <name>ATP</name>
        <dbReference type="ChEBI" id="CHEBI:30616"/>
    </ligand>
</feature>
<dbReference type="PROSITE" id="PS00181">
    <property type="entry name" value="GLNA_ATP"/>
    <property type="match status" value="1"/>
</dbReference>
<evidence type="ECO:0000256" key="11">
    <source>
        <dbReference type="ARBA" id="ARBA00049436"/>
    </source>
</evidence>
<evidence type="ECO:0000256" key="4">
    <source>
        <dbReference type="ARBA" id="ARBA00021364"/>
    </source>
</evidence>
<feature type="binding site" evidence="12">
    <location>
        <position position="313"/>
    </location>
    <ligand>
        <name>L-glutamate</name>
        <dbReference type="ChEBI" id="CHEBI:29985"/>
    </ligand>
</feature>
<feature type="binding site" evidence="12">
    <location>
        <position position="325"/>
    </location>
    <ligand>
        <name>L-glutamate</name>
        <dbReference type="ChEBI" id="CHEBI:29985"/>
    </ligand>
</feature>
<dbReference type="GO" id="GO:0046872">
    <property type="term" value="F:metal ion binding"/>
    <property type="evidence" value="ECO:0007669"/>
    <property type="project" value="UniProtKB-KW"/>
</dbReference>
<feature type="binding site" evidence="14">
    <location>
        <position position="252"/>
    </location>
    <ligand>
        <name>Mg(2+)</name>
        <dbReference type="ChEBI" id="CHEBI:18420"/>
        <label>1</label>
    </ligand>
</feature>
<feature type="binding site" evidence="13">
    <location>
        <begin position="254"/>
        <end position="256"/>
    </location>
    <ligand>
        <name>ATP</name>
        <dbReference type="ChEBI" id="CHEBI:30616"/>
    </ligand>
</feature>
<feature type="binding site" evidence="14">
    <location>
        <position position="141"/>
    </location>
    <ligand>
        <name>Mg(2+)</name>
        <dbReference type="ChEBI" id="CHEBI:18420"/>
        <label>1</label>
    </ligand>
</feature>
<comment type="catalytic activity">
    <reaction evidence="11 18">
        <text>L-glutamate + NH4(+) + ATP = L-glutamine + ADP + phosphate + H(+)</text>
        <dbReference type="Rhea" id="RHEA:16169"/>
        <dbReference type="ChEBI" id="CHEBI:15378"/>
        <dbReference type="ChEBI" id="CHEBI:28938"/>
        <dbReference type="ChEBI" id="CHEBI:29985"/>
        <dbReference type="ChEBI" id="CHEBI:30616"/>
        <dbReference type="ChEBI" id="CHEBI:43474"/>
        <dbReference type="ChEBI" id="CHEBI:58359"/>
        <dbReference type="ChEBI" id="CHEBI:456216"/>
        <dbReference type="EC" id="6.3.1.2"/>
    </reaction>
</comment>
<evidence type="ECO:0000256" key="2">
    <source>
        <dbReference type="ARBA" id="ARBA00009897"/>
    </source>
</evidence>
<dbReference type="GO" id="GO:0004356">
    <property type="term" value="F:glutamine synthetase activity"/>
    <property type="evidence" value="ECO:0007669"/>
    <property type="project" value="UniProtKB-EC"/>
</dbReference>
<proteinExistence type="inferred from homology"/>
<dbReference type="InterPro" id="IPR008147">
    <property type="entry name" value="Gln_synt_N"/>
</dbReference>
<comment type="similarity">
    <text evidence="2 16 17">Belongs to the glutamine synthetase family.</text>
</comment>
<dbReference type="SMART" id="SM01230">
    <property type="entry name" value="Gln-synt_C"/>
    <property type="match status" value="1"/>
</dbReference>
<evidence type="ECO:0000256" key="7">
    <source>
        <dbReference type="ARBA" id="ARBA00022723"/>
    </source>
</evidence>
<dbReference type="InterPro" id="IPR008146">
    <property type="entry name" value="Gln_synth_cat_dom"/>
</dbReference>
<accession>A0A6B0Z1F1</accession>
<feature type="binding site" evidence="12">
    <location>
        <position position="347"/>
    </location>
    <ligand>
        <name>L-glutamate</name>
        <dbReference type="ChEBI" id="CHEBI:29985"/>
    </ligand>
</feature>
<feature type="binding site" evidence="14">
    <location>
        <position position="196"/>
    </location>
    <ligand>
        <name>Mg(2+)</name>
        <dbReference type="ChEBI" id="CHEBI:18420"/>
        <label>1</label>
    </ligand>
</feature>
<dbReference type="PROSITE" id="PS51986">
    <property type="entry name" value="GS_BETA_GRASP"/>
    <property type="match status" value="1"/>
</dbReference>
<evidence type="ECO:0000259" key="20">
    <source>
        <dbReference type="PROSITE" id="PS51987"/>
    </source>
</evidence>
<keyword evidence="5" id="KW-0963">Cytoplasm</keyword>
<evidence type="ECO:0000256" key="15">
    <source>
        <dbReference type="PIRSR" id="PIRSR604809-50"/>
    </source>
</evidence>
<dbReference type="EC" id="6.3.1.2" evidence="3 18"/>
<dbReference type="InterPro" id="IPR004809">
    <property type="entry name" value="Gln_synth_I"/>
</dbReference>
<keyword evidence="10 14" id="KW-0460">Magnesium</keyword>
<dbReference type="GO" id="GO:0005737">
    <property type="term" value="C:cytoplasm"/>
    <property type="evidence" value="ECO:0007669"/>
    <property type="project" value="UniProtKB-SubCell"/>
</dbReference>
<dbReference type="InterPro" id="IPR036651">
    <property type="entry name" value="Gln_synt_N_sf"/>
</dbReference>
<gene>
    <name evidence="21" type="primary">glnA</name>
    <name evidence="21" type="ORF">F4Y42_18605</name>
</gene>
<feature type="domain" description="GS catalytic" evidence="20">
    <location>
        <begin position="116"/>
        <end position="453"/>
    </location>
</feature>
<dbReference type="InterPro" id="IPR027303">
    <property type="entry name" value="Gln_synth_gly_rich_site"/>
</dbReference>
<dbReference type="PANTHER" id="PTHR43785">
    <property type="entry name" value="GAMMA-GLUTAMYLPUTRESCINE SYNTHETASE"/>
    <property type="match status" value="1"/>
</dbReference>
<evidence type="ECO:0000256" key="8">
    <source>
        <dbReference type="ARBA" id="ARBA00022741"/>
    </source>
</evidence>
<feature type="binding site" evidence="14">
    <location>
        <position position="139"/>
    </location>
    <ligand>
        <name>Mg(2+)</name>
        <dbReference type="ChEBI" id="CHEBI:18420"/>
        <label>1</label>
    </ligand>
</feature>
<evidence type="ECO:0000256" key="6">
    <source>
        <dbReference type="ARBA" id="ARBA00022598"/>
    </source>
</evidence>
<dbReference type="SUPFAM" id="SSF55931">
    <property type="entry name" value="Glutamine synthetase/guanido kinase"/>
    <property type="match status" value="1"/>
</dbReference>
<comment type="cofactor">
    <cofactor evidence="14">
        <name>Mg(2+)</name>
        <dbReference type="ChEBI" id="CHEBI:18420"/>
    </cofactor>
    <text evidence="14">Binds 2 Mg(2+) ions per subunit.</text>
</comment>
<dbReference type="EMBL" id="VXRG01000153">
    <property type="protein sequence ID" value="MXY95458.1"/>
    <property type="molecule type" value="Genomic_DNA"/>
</dbReference>
<evidence type="ECO:0000256" key="16">
    <source>
        <dbReference type="PROSITE-ProRule" id="PRU01330"/>
    </source>
</evidence>
<evidence type="ECO:0000256" key="3">
    <source>
        <dbReference type="ARBA" id="ARBA00012937"/>
    </source>
</evidence>
<dbReference type="InterPro" id="IPR014746">
    <property type="entry name" value="Gln_synth/guanido_kin_cat_dom"/>
</dbReference>
<evidence type="ECO:0000256" key="13">
    <source>
        <dbReference type="PIRSR" id="PIRSR604809-2"/>
    </source>
</evidence>
<evidence type="ECO:0000256" key="17">
    <source>
        <dbReference type="RuleBase" id="RU000384"/>
    </source>
</evidence>
<dbReference type="PROSITE" id="PS00180">
    <property type="entry name" value="GLNA_1"/>
    <property type="match status" value="1"/>
</dbReference>
<evidence type="ECO:0000256" key="1">
    <source>
        <dbReference type="ARBA" id="ARBA00004496"/>
    </source>
</evidence>
<feature type="binding site" evidence="13">
    <location>
        <begin position="206"/>
        <end position="208"/>
    </location>
    <ligand>
        <name>ATP</name>
        <dbReference type="ChEBI" id="CHEBI:30616"/>
    </ligand>
</feature>
<evidence type="ECO:0000256" key="10">
    <source>
        <dbReference type="ARBA" id="ARBA00022842"/>
    </source>
</evidence>
<evidence type="ECO:0000259" key="19">
    <source>
        <dbReference type="PROSITE" id="PS51986"/>
    </source>
</evidence>
<feature type="modified residue" description="O-AMP-tyrosine" evidence="15">
    <location>
        <position position="385"/>
    </location>
</feature>
<dbReference type="GO" id="GO:0006542">
    <property type="term" value="P:glutamine biosynthetic process"/>
    <property type="evidence" value="ECO:0007669"/>
    <property type="project" value="InterPro"/>
</dbReference>
<dbReference type="InterPro" id="IPR027302">
    <property type="entry name" value="Gln_synth_N_conserv_site"/>
</dbReference>
<comment type="subcellular location">
    <subcellularLocation>
        <location evidence="1">Cytoplasm</location>
    </subcellularLocation>
</comment>
<comment type="caution">
    <text evidence="21">The sequence shown here is derived from an EMBL/GenBank/DDBJ whole genome shotgun (WGS) entry which is preliminary data.</text>
</comment>
<feature type="binding site" evidence="14">
    <location>
        <position position="203"/>
    </location>
    <ligand>
        <name>Mg(2+)</name>
        <dbReference type="ChEBI" id="CHEBI:18420"/>
        <label>1</label>
    </ligand>
</feature>
<evidence type="ECO:0000256" key="18">
    <source>
        <dbReference type="RuleBase" id="RU004356"/>
    </source>
</evidence>
<dbReference type="NCBIfam" id="TIGR00653">
    <property type="entry name" value="GlnA"/>
    <property type="match status" value="1"/>
</dbReference>
<feature type="binding site" evidence="13">
    <location>
        <position position="191"/>
    </location>
    <ligand>
        <name>ATP</name>
        <dbReference type="ChEBI" id="CHEBI:30616"/>
    </ligand>
</feature>
<reference evidence="21" key="1">
    <citation type="submission" date="2019-09" db="EMBL/GenBank/DDBJ databases">
        <title>Characterisation of the sponge microbiome using genome-centric metagenomics.</title>
        <authorList>
            <person name="Engelberts J.P."/>
            <person name="Robbins S.J."/>
            <person name="De Goeij J.M."/>
            <person name="Aranda M."/>
            <person name="Bell S.C."/>
            <person name="Webster N.S."/>
        </authorList>
    </citation>
    <scope>NUCLEOTIDE SEQUENCE</scope>
    <source>
        <strain evidence="21">SB0664_bin_27</strain>
    </source>
</reference>
<evidence type="ECO:0000256" key="5">
    <source>
        <dbReference type="ARBA" id="ARBA00022490"/>
    </source>
</evidence>
<evidence type="ECO:0000256" key="12">
    <source>
        <dbReference type="PIRSR" id="PIRSR604809-1"/>
    </source>
</evidence>
<feature type="binding site" evidence="14">
    <location>
        <position position="345"/>
    </location>
    <ligand>
        <name>Mg(2+)</name>
        <dbReference type="ChEBI" id="CHEBI:18420"/>
        <label>1</label>
    </ligand>
</feature>
<protein>
    <recommendedName>
        <fullName evidence="4 18">Glutamine synthetase</fullName>
        <ecNumber evidence="3 18">6.3.1.2</ecNumber>
    </recommendedName>
</protein>
<keyword evidence="6 18" id="KW-0436">Ligase</keyword>
<evidence type="ECO:0000256" key="9">
    <source>
        <dbReference type="ARBA" id="ARBA00022840"/>
    </source>
</evidence>
<dbReference type="Pfam" id="PF00120">
    <property type="entry name" value="Gln-synt_C"/>
    <property type="match status" value="1"/>
</dbReference>
<dbReference type="Gene3D" id="3.30.590.10">
    <property type="entry name" value="Glutamine synthetase/guanido kinase, catalytic domain"/>
    <property type="match status" value="1"/>
</dbReference>
<dbReference type="GO" id="GO:0005524">
    <property type="term" value="F:ATP binding"/>
    <property type="evidence" value="ECO:0007669"/>
    <property type="project" value="UniProtKB-KW"/>
</dbReference>
<dbReference type="SUPFAM" id="SSF54368">
    <property type="entry name" value="Glutamine synthetase, N-terminal domain"/>
    <property type="match status" value="1"/>
</dbReference>
<keyword evidence="8 13" id="KW-0547">Nucleotide-binding</keyword>
<evidence type="ECO:0000313" key="21">
    <source>
        <dbReference type="EMBL" id="MXY95458.1"/>
    </source>
</evidence>
<keyword evidence="15" id="KW-0597">Phosphoprotein</keyword>
<name>A0A6B0Z1F1_9CHLR</name>
<feature type="binding site" evidence="12">
    <location>
        <position position="307"/>
    </location>
    <ligand>
        <name>L-glutamate</name>
        <dbReference type="ChEBI" id="CHEBI:29985"/>
    </ligand>
</feature>
<dbReference type="PANTHER" id="PTHR43785:SF12">
    <property type="entry name" value="TYPE-1 GLUTAMINE SYNTHETASE 2"/>
    <property type="match status" value="1"/>
</dbReference>
<keyword evidence="9 13" id="KW-0067">ATP-binding</keyword>
<organism evidence="21">
    <name type="scientific">Caldilineaceae bacterium SB0664_bin_27</name>
    <dbReference type="NCBI Taxonomy" id="2605260"/>
    <lineage>
        <taxon>Bacteria</taxon>
        <taxon>Bacillati</taxon>
        <taxon>Chloroflexota</taxon>
        <taxon>Caldilineae</taxon>
        <taxon>Caldilineales</taxon>
        <taxon>Caldilineaceae</taxon>
    </lineage>
</organism>
<feature type="binding site" evidence="12">
    <location>
        <begin position="247"/>
        <end position="248"/>
    </location>
    <ligand>
        <name>L-glutamate</name>
        <dbReference type="ChEBI" id="CHEBI:29985"/>
    </ligand>
</feature>
<dbReference type="Gene3D" id="3.10.20.70">
    <property type="entry name" value="Glutamine synthetase, N-terminal domain"/>
    <property type="match status" value="1"/>
</dbReference>
<evidence type="ECO:0000256" key="14">
    <source>
        <dbReference type="PIRSR" id="PIRSR604809-3"/>
    </source>
</evidence>
<feature type="domain" description="GS beta-grasp" evidence="19">
    <location>
        <begin position="25"/>
        <end position="109"/>
    </location>
</feature>
<keyword evidence="7 14" id="KW-0479">Metal-binding</keyword>
<dbReference type="AlphaFoldDB" id="A0A6B0Z1F1"/>
<sequence>MLLDAFADEKLMETLEKIDDTIKRHNVRFVRLQFSDIVGIVKQVTIPIELWDRAVENGVWFDGSSIEGFARVAESDMYLVPDLDTFMPIPWEMELSTARVVCDVFTPNGDPFAGDPRYILRRQLKRAQELGFDFLVGPELEFFLFRRHPDNSLYPLTPHDEAGYFDVSSDSAHGVRRQMVDALNALGIKVEASHHEVASGQNEIDFQYGPALAAADNTITLRTTLKAIAQKNGLHCTFMPKPITGVNGSGMHVHQSLWRFGEEETCMYDPDDEYGLSKTALHFIAGQLAHAAAITPIIAPLVNSYKRLVPGYEAPVYVSWGRTNRSALIRIPRINPNRTQSTRCELRCPDPSANPYLAFAVMLAAGLDGIERKLDPPMPAEEDLYQMNGDRTGLETLPGNLGEALEALRQDDVVQDALGQHVFERYVEAKTLEWDSYRNYVTKWELDRYLGVY</sequence>